<name>A0A8J5WEU3_ZIZPA</name>
<accession>A0A8J5WEU3</accession>
<sequence length="178" mass="19508">MATSAWSPQKDAAGKKAHSRLLTLFGVLLLLYSAAAPPWRRKKCRGAHLRWKRPDGALAALCYRPRTCTREATPCHRGLLLLLVTNDAMATEHHAPCAIRRKLACAPNWLAPNLAKAKTKRPNQTASGLHAILRLQCHARCSALESHAEGLVLRVASAYCATAKHVNQHRFGIVLLCA</sequence>
<keyword evidence="2" id="KW-1185">Reference proteome</keyword>
<protein>
    <submittedName>
        <fullName evidence="1">Uncharacterized protein</fullName>
    </submittedName>
</protein>
<comment type="caution">
    <text evidence="1">The sequence shown here is derived from an EMBL/GenBank/DDBJ whole genome shotgun (WGS) entry which is preliminary data.</text>
</comment>
<gene>
    <name evidence="1" type="ORF">GUJ93_ZPchr0010g8745</name>
</gene>
<dbReference type="EMBL" id="JAAALK010000082">
    <property type="protein sequence ID" value="KAG8088640.1"/>
    <property type="molecule type" value="Genomic_DNA"/>
</dbReference>
<dbReference type="AlphaFoldDB" id="A0A8J5WEU3"/>
<evidence type="ECO:0000313" key="2">
    <source>
        <dbReference type="Proteomes" id="UP000729402"/>
    </source>
</evidence>
<reference evidence="1" key="1">
    <citation type="journal article" date="2021" name="bioRxiv">
        <title>Whole Genome Assembly and Annotation of Northern Wild Rice, Zizania palustris L., Supports a Whole Genome Duplication in the Zizania Genus.</title>
        <authorList>
            <person name="Haas M."/>
            <person name="Kono T."/>
            <person name="Macchietto M."/>
            <person name="Millas R."/>
            <person name="McGilp L."/>
            <person name="Shao M."/>
            <person name="Duquette J."/>
            <person name="Hirsch C.N."/>
            <person name="Kimball J."/>
        </authorList>
    </citation>
    <scope>NUCLEOTIDE SEQUENCE</scope>
    <source>
        <tissue evidence="1">Fresh leaf tissue</tissue>
    </source>
</reference>
<dbReference type="Proteomes" id="UP000729402">
    <property type="component" value="Unassembled WGS sequence"/>
</dbReference>
<reference evidence="1" key="2">
    <citation type="submission" date="2021-02" db="EMBL/GenBank/DDBJ databases">
        <authorList>
            <person name="Kimball J.A."/>
            <person name="Haas M.W."/>
            <person name="Macchietto M."/>
            <person name="Kono T."/>
            <person name="Duquette J."/>
            <person name="Shao M."/>
        </authorList>
    </citation>
    <scope>NUCLEOTIDE SEQUENCE</scope>
    <source>
        <tissue evidence="1">Fresh leaf tissue</tissue>
    </source>
</reference>
<organism evidence="1 2">
    <name type="scientific">Zizania palustris</name>
    <name type="common">Northern wild rice</name>
    <dbReference type="NCBI Taxonomy" id="103762"/>
    <lineage>
        <taxon>Eukaryota</taxon>
        <taxon>Viridiplantae</taxon>
        <taxon>Streptophyta</taxon>
        <taxon>Embryophyta</taxon>
        <taxon>Tracheophyta</taxon>
        <taxon>Spermatophyta</taxon>
        <taxon>Magnoliopsida</taxon>
        <taxon>Liliopsida</taxon>
        <taxon>Poales</taxon>
        <taxon>Poaceae</taxon>
        <taxon>BOP clade</taxon>
        <taxon>Oryzoideae</taxon>
        <taxon>Oryzeae</taxon>
        <taxon>Zizaniinae</taxon>
        <taxon>Zizania</taxon>
    </lineage>
</organism>
<proteinExistence type="predicted"/>
<evidence type="ECO:0000313" key="1">
    <source>
        <dbReference type="EMBL" id="KAG8088640.1"/>
    </source>
</evidence>